<evidence type="ECO:0000313" key="1">
    <source>
        <dbReference type="EMBL" id="APG45482.1"/>
    </source>
</evidence>
<dbReference type="EMBL" id="CP016364">
    <property type="protein sequence ID" value="APG45482.1"/>
    <property type="molecule type" value="Genomic_DNA"/>
</dbReference>
<dbReference type="Proteomes" id="UP000183859">
    <property type="component" value="Chromosome"/>
</dbReference>
<evidence type="ECO:0000313" key="2">
    <source>
        <dbReference type="Proteomes" id="UP000183859"/>
    </source>
</evidence>
<accession>A0A1L3I028</accession>
<dbReference type="AlphaFoldDB" id="A0A1L3I028"/>
<dbReference type="RefSeq" id="WP_072503336.1">
    <property type="nucleotide sequence ID" value="NZ_CP016364.1"/>
</dbReference>
<reference evidence="2" key="1">
    <citation type="submission" date="2016-07" db="EMBL/GenBank/DDBJ databases">
        <title>Phaeobacter portensis sp. nov., a tropodithietic acid producing bacterium isolated from a German harbor.</title>
        <authorList>
            <person name="Freese H.M."/>
            <person name="Bunk B."/>
            <person name="Breider S."/>
            <person name="Brinkhoff T."/>
        </authorList>
    </citation>
    <scope>NUCLEOTIDE SEQUENCE [LARGE SCALE GENOMIC DNA]</scope>
    <source>
        <strain evidence="2">P97</strain>
    </source>
</reference>
<sequence>MPHTLTIVIRNLSQNKMQFYAFQHPADYKSSGSVLQSSSASLATGAVLPYKSSGSTLQFQFARQPHVAAFSNQAKFAMLVKPQPFASASQTSVVASWPIALTPQDQTKQVPNNTQLTVGSLGLSKPTYTSGISEGSFGIEIPSYTPTGGLKLYCGNGIKIKNTQVVLSSYVTPLPVNHIFCAPKPKFYVKTGDHPVGSSISFSATGAALCDFTNGYSTCNVDYQSDGTFTVHRQ</sequence>
<name>A0A1L3I028_9RHOB</name>
<proteinExistence type="predicted"/>
<gene>
    <name evidence="1" type="ORF">PhaeoP97_00024</name>
</gene>
<dbReference type="STRING" id="1844006.PhaeoP97_00024"/>
<organism evidence="1 2">
    <name type="scientific">Phaeobacter porticola</name>
    <dbReference type="NCBI Taxonomy" id="1844006"/>
    <lineage>
        <taxon>Bacteria</taxon>
        <taxon>Pseudomonadati</taxon>
        <taxon>Pseudomonadota</taxon>
        <taxon>Alphaproteobacteria</taxon>
        <taxon>Rhodobacterales</taxon>
        <taxon>Roseobacteraceae</taxon>
        <taxon>Phaeobacter</taxon>
    </lineage>
</organism>
<keyword evidence="2" id="KW-1185">Reference proteome</keyword>
<protein>
    <submittedName>
        <fullName evidence="1">Uncharacterized protein</fullName>
    </submittedName>
</protein>
<dbReference type="OrthoDB" id="1437448at2"/>
<dbReference type="KEGG" id="php:PhaeoP97_00024"/>